<dbReference type="EMBL" id="CM029040">
    <property type="protein sequence ID" value="KAG2631367.1"/>
    <property type="molecule type" value="Genomic_DNA"/>
</dbReference>
<evidence type="ECO:0000313" key="5">
    <source>
        <dbReference type="Proteomes" id="UP000823388"/>
    </source>
</evidence>
<evidence type="ECO:0000259" key="3">
    <source>
        <dbReference type="Pfam" id="PF23635"/>
    </source>
</evidence>
<comment type="caution">
    <text evidence="4">The sequence shown here is derived from an EMBL/GenBank/DDBJ whole genome shotgun (WGS) entry which is preliminary data.</text>
</comment>
<sequence>MPRRRPRSPPALMEDAVEEILLRVPPDEPAHLVRAALVCKAWRRTLSDRGFLRRYRGFHRAPPLLGYLHSLYHETGPPIPAFVPTTEASPIPPLPLDGGSYWARDCRHGRVLLQSFHQPQRLLVWDPITGDRKELSAPAILHTTYAHAGAVLCTIDGCDHLDCRGGPFLVVFVWANASDGGDGLEEWATTYSSETGVWRPSVSIVIPNFNHYIAGKQPCPLIGDALYFTLRYGLSILRYDLGGHRLSVIELPPRVFGRIVMKVEDGVMGLVAMSNNCIYKWLWQVNANGGTGGWEKNMVMELKTLLPWPARRTRHQLIAHVEGTDTIFIRGARRAGVFTLDLKSRKVKKVGEEVDNYPILPYTSFYTPGIRHAPFFNICILFALLTSILVTVQRYIY</sequence>
<dbReference type="PANTHER" id="PTHR32133:SF327">
    <property type="entry name" value="F-BOX DOMAIN-CONTAINING PROTEIN"/>
    <property type="match status" value="1"/>
</dbReference>
<keyword evidence="1" id="KW-0472">Membrane</keyword>
<evidence type="ECO:0000313" key="4">
    <source>
        <dbReference type="EMBL" id="KAG2631367.1"/>
    </source>
</evidence>
<reference evidence="4" key="1">
    <citation type="submission" date="2020-05" db="EMBL/GenBank/DDBJ databases">
        <title>WGS assembly of Panicum virgatum.</title>
        <authorList>
            <person name="Lovell J.T."/>
            <person name="Jenkins J."/>
            <person name="Shu S."/>
            <person name="Juenger T.E."/>
            <person name="Schmutz J."/>
        </authorList>
    </citation>
    <scope>NUCLEOTIDE SEQUENCE</scope>
    <source>
        <strain evidence="4">AP13</strain>
    </source>
</reference>
<dbReference type="Pfam" id="PF23635">
    <property type="entry name" value="Beta-prop_AT5G49610-like"/>
    <property type="match status" value="1"/>
</dbReference>
<evidence type="ECO:0008006" key="6">
    <source>
        <dbReference type="Google" id="ProtNLM"/>
    </source>
</evidence>
<evidence type="ECO:0000259" key="2">
    <source>
        <dbReference type="Pfam" id="PF00646"/>
    </source>
</evidence>
<dbReference type="InterPro" id="IPR036047">
    <property type="entry name" value="F-box-like_dom_sf"/>
</dbReference>
<dbReference type="InterPro" id="IPR056594">
    <property type="entry name" value="AT5G49610-like_b-prop"/>
</dbReference>
<dbReference type="Proteomes" id="UP000823388">
    <property type="component" value="Chromosome 2N"/>
</dbReference>
<keyword evidence="1" id="KW-1133">Transmembrane helix</keyword>
<dbReference type="AlphaFoldDB" id="A0A8T0VAI2"/>
<protein>
    <recommendedName>
        <fullName evidence="6">F-box domain-containing protein</fullName>
    </recommendedName>
</protein>
<organism evidence="4 5">
    <name type="scientific">Panicum virgatum</name>
    <name type="common">Blackwell switchgrass</name>
    <dbReference type="NCBI Taxonomy" id="38727"/>
    <lineage>
        <taxon>Eukaryota</taxon>
        <taxon>Viridiplantae</taxon>
        <taxon>Streptophyta</taxon>
        <taxon>Embryophyta</taxon>
        <taxon>Tracheophyta</taxon>
        <taxon>Spermatophyta</taxon>
        <taxon>Magnoliopsida</taxon>
        <taxon>Liliopsida</taxon>
        <taxon>Poales</taxon>
        <taxon>Poaceae</taxon>
        <taxon>PACMAD clade</taxon>
        <taxon>Panicoideae</taxon>
        <taxon>Panicodae</taxon>
        <taxon>Paniceae</taxon>
        <taxon>Panicinae</taxon>
        <taxon>Panicum</taxon>
        <taxon>Panicum sect. Hiantes</taxon>
    </lineage>
</organism>
<feature type="domain" description="F-box" evidence="2">
    <location>
        <begin position="14"/>
        <end position="53"/>
    </location>
</feature>
<dbReference type="InterPro" id="IPR001810">
    <property type="entry name" value="F-box_dom"/>
</dbReference>
<keyword evidence="1" id="KW-0812">Transmembrane</keyword>
<gene>
    <name evidence="4" type="ORF">PVAP13_2NG188100</name>
</gene>
<keyword evidence="5" id="KW-1185">Reference proteome</keyword>
<dbReference type="SUPFAM" id="SSF81383">
    <property type="entry name" value="F-box domain"/>
    <property type="match status" value="1"/>
</dbReference>
<feature type="domain" description="F-box protein AT5G49610-like beta-propeller" evidence="3">
    <location>
        <begin position="104"/>
        <end position="355"/>
    </location>
</feature>
<dbReference type="PANTHER" id="PTHR32133">
    <property type="entry name" value="OS07G0120400 PROTEIN"/>
    <property type="match status" value="1"/>
</dbReference>
<name>A0A8T0VAI2_PANVG</name>
<feature type="transmembrane region" description="Helical" evidence="1">
    <location>
        <begin position="375"/>
        <end position="396"/>
    </location>
</feature>
<proteinExistence type="predicted"/>
<accession>A0A8T0VAI2</accession>
<dbReference type="Pfam" id="PF00646">
    <property type="entry name" value="F-box"/>
    <property type="match status" value="1"/>
</dbReference>
<evidence type="ECO:0000256" key="1">
    <source>
        <dbReference type="SAM" id="Phobius"/>
    </source>
</evidence>